<dbReference type="Proteomes" id="UP001519924">
    <property type="component" value="Unassembled WGS sequence"/>
</dbReference>
<gene>
    <name evidence="2" type="ORF">K1J50_15135</name>
</gene>
<evidence type="ECO:0000256" key="1">
    <source>
        <dbReference type="SAM" id="SignalP"/>
    </source>
</evidence>
<name>A0ABS7F7K8_9PROT</name>
<keyword evidence="3" id="KW-1185">Reference proteome</keyword>
<dbReference type="RefSeq" id="WP_220118597.1">
    <property type="nucleotide sequence ID" value="NZ_JAHZUY010000054.1"/>
</dbReference>
<feature type="chain" id="PRO_5045089843" evidence="1">
    <location>
        <begin position="24"/>
        <end position="267"/>
    </location>
</feature>
<accession>A0ABS7F7K8</accession>
<evidence type="ECO:0000313" key="3">
    <source>
        <dbReference type="Proteomes" id="UP001519924"/>
    </source>
</evidence>
<protein>
    <submittedName>
        <fullName evidence="2">Copper resistance protein B</fullName>
    </submittedName>
</protein>
<dbReference type="EMBL" id="JAHZUY010000054">
    <property type="protein sequence ID" value="MBW8270816.1"/>
    <property type="molecule type" value="Genomic_DNA"/>
</dbReference>
<dbReference type="InterPro" id="IPR007939">
    <property type="entry name" value="Cu-R_B_prcur"/>
</dbReference>
<sequence>MRRVAEAAMALSFAMVVVPPVLAGEAAAQQAAPPAAAAEPHGGPPSPAGHELFFGAVLVDQAEVRSNGRGQGIYAFRGLGSYGTDYDRIQLNLRAESNEAARSLERAELQVLYSRLVAYFWDLQLGVRHDVRIAPRGGTPGRTYGVVGLQGLAPGFFHVNLQAFLGDRGVPLIRAEAAYDLLITNRLVLQPEAELNFAMGRDEAALIAPGLYRMEAGLRLRYEITREVAPYVGISYERAVGGAAGLARRLGEKPEATAVVAGVRLFF</sequence>
<organism evidence="2 3">
    <name type="scientific">Caldovatus aquaticus</name>
    <dbReference type="NCBI Taxonomy" id="2865671"/>
    <lineage>
        <taxon>Bacteria</taxon>
        <taxon>Pseudomonadati</taxon>
        <taxon>Pseudomonadota</taxon>
        <taxon>Alphaproteobacteria</taxon>
        <taxon>Acetobacterales</taxon>
        <taxon>Roseomonadaceae</taxon>
        <taxon>Caldovatus</taxon>
    </lineage>
</organism>
<reference evidence="2 3" key="1">
    <citation type="submission" date="2021-08" db="EMBL/GenBank/DDBJ databases">
        <title>Caldovatus sediminis gen. nov., sp. nov., a moderately thermophilic bacterium isolated from a hot spring.</title>
        <authorList>
            <person name="Hu C.-J."/>
            <person name="Li W.-J."/>
            <person name="Xian W.-D."/>
        </authorList>
    </citation>
    <scope>NUCLEOTIDE SEQUENCE [LARGE SCALE GENOMIC DNA]</scope>
    <source>
        <strain evidence="2 3">SYSU G05006</strain>
    </source>
</reference>
<comment type="caution">
    <text evidence="2">The sequence shown here is derived from an EMBL/GenBank/DDBJ whole genome shotgun (WGS) entry which is preliminary data.</text>
</comment>
<dbReference type="SUPFAM" id="SSF103515">
    <property type="entry name" value="Autotransporter"/>
    <property type="match status" value="1"/>
</dbReference>
<feature type="signal peptide" evidence="1">
    <location>
        <begin position="1"/>
        <end position="23"/>
    </location>
</feature>
<dbReference type="InterPro" id="IPR036709">
    <property type="entry name" value="Autotransporte_beta_dom_sf"/>
</dbReference>
<evidence type="ECO:0000313" key="2">
    <source>
        <dbReference type="EMBL" id="MBW8270816.1"/>
    </source>
</evidence>
<keyword evidence="1" id="KW-0732">Signal</keyword>
<proteinExistence type="predicted"/>
<dbReference type="Pfam" id="PF05275">
    <property type="entry name" value="CopB"/>
    <property type="match status" value="1"/>
</dbReference>